<feature type="transmembrane region" description="Helical" evidence="1">
    <location>
        <begin position="349"/>
        <end position="369"/>
    </location>
</feature>
<feature type="transmembrane region" description="Helical" evidence="1">
    <location>
        <begin position="309"/>
        <end position="328"/>
    </location>
</feature>
<feature type="transmembrane region" description="Helical" evidence="1">
    <location>
        <begin position="284"/>
        <end position="303"/>
    </location>
</feature>
<evidence type="ECO:0000313" key="2">
    <source>
        <dbReference type="EMBL" id="RSD29285.1"/>
    </source>
</evidence>
<dbReference type="InterPro" id="IPR010288">
    <property type="entry name" value="EcsB_ABC"/>
</dbReference>
<dbReference type="AlphaFoldDB" id="A0A427TYV0"/>
<dbReference type="STRING" id="285983.UB32_09385"/>
<organism evidence="2 3">
    <name type="scientific">Mesobacillus subterraneus</name>
    <dbReference type="NCBI Taxonomy" id="285983"/>
    <lineage>
        <taxon>Bacteria</taxon>
        <taxon>Bacillati</taxon>
        <taxon>Bacillota</taxon>
        <taxon>Bacilli</taxon>
        <taxon>Bacillales</taxon>
        <taxon>Bacillaceae</taxon>
        <taxon>Mesobacillus</taxon>
    </lineage>
</organism>
<feature type="transmembrane region" description="Helical" evidence="1">
    <location>
        <begin position="167"/>
        <end position="184"/>
    </location>
</feature>
<evidence type="ECO:0000313" key="3">
    <source>
        <dbReference type="Proteomes" id="UP000279911"/>
    </source>
</evidence>
<name>A0A427TYV0_9BACI</name>
<reference evidence="3" key="1">
    <citation type="submission" date="2018-12" db="EMBL/GenBank/DDBJ databases">
        <title>Bacillus chawlae sp. nov., Bacillus glennii sp. nov., and Bacillus saganii sp. nov. Isolated from the Vehicle Assembly Building at Kennedy Space Center where the Viking Spacecraft were Assembled.</title>
        <authorList>
            <person name="Seuylemezian A."/>
            <person name="Vaishampayan P."/>
        </authorList>
    </citation>
    <scope>NUCLEOTIDE SEQUENCE [LARGE SCALE GENOMIC DNA]</scope>
    <source>
        <strain evidence="3">DSM 13966</strain>
    </source>
</reference>
<dbReference type="GO" id="GO:0016020">
    <property type="term" value="C:membrane"/>
    <property type="evidence" value="ECO:0007669"/>
    <property type="project" value="InterPro"/>
</dbReference>
<feature type="transmembrane region" description="Helical" evidence="1">
    <location>
        <begin position="136"/>
        <end position="155"/>
    </location>
</feature>
<comment type="caution">
    <text evidence="2">The sequence shown here is derived from an EMBL/GenBank/DDBJ whole genome shotgun (WGS) entry which is preliminary data.</text>
</comment>
<evidence type="ECO:0000256" key="1">
    <source>
        <dbReference type="SAM" id="Phobius"/>
    </source>
</evidence>
<dbReference type="Pfam" id="PF05975">
    <property type="entry name" value="EcsB"/>
    <property type="match status" value="1"/>
</dbReference>
<feature type="transmembrane region" description="Helical" evidence="1">
    <location>
        <begin position="58"/>
        <end position="76"/>
    </location>
</feature>
<dbReference type="RefSeq" id="WP_125478157.1">
    <property type="nucleotide sequence ID" value="NZ_RSFW01000002.1"/>
</dbReference>
<proteinExistence type="predicted"/>
<dbReference type="OrthoDB" id="2447941at2"/>
<gene>
    <name evidence="2" type="ORF">EJA10_01135</name>
</gene>
<dbReference type="PIRSF" id="PIRSF037259">
    <property type="entry name" value="EcsB_ABC"/>
    <property type="match status" value="1"/>
</dbReference>
<keyword evidence="1" id="KW-0472">Membrane</keyword>
<feature type="transmembrane region" description="Helical" evidence="1">
    <location>
        <begin position="190"/>
        <end position="207"/>
    </location>
</feature>
<protein>
    <submittedName>
        <fullName evidence="2">ABC transporter permease</fullName>
    </submittedName>
</protein>
<accession>A0A427TYV0</accession>
<feature type="transmembrane region" description="Helical" evidence="1">
    <location>
        <begin position="375"/>
        <end position="396"/>
    </location>
</feature>
<feature type="transmembrane region" description="Helical" evidence="1">
    <location>
        <begin position="21"/>
        <end position="46"/>
    </location>
</feature>
<keyword evidence="1" id="KW-0812">Transmembrane</keyword>
<dbReference type="Proteomes" id="UP000279911">
    <property type="component" value="Unassembled WGS sequence"/>
</dbReference>
<keyword evidence="1" id="KW-1133">Transmembrane helix</keyword>
<dbReference type="EMBL" id="RSFW01000002">
    <property type="protein sequence ID" value="RSD29285.1"/>
    <property type="molecule type" value="Genomic_DNA"/>
</dbReference>
<feature type="transmembrane region" description="Helical" evidence="1">
    <location>
        <begin position="104"/>
        <end position="124"/>
    </location>
</feature>
<sequence length="403" mass="47043">MFNPQNLWRERFSAFSKETGSYLRYIFNGHLVIVVLFLLGTAAFYYQEWIDTLQPDFPAAWVTALILAAVLTYSPIQTFLTEADKIFLLPLETKLADYFRKSRIFSLSLQSYLLLLILAVLMPLHVKVHGADFKSFFILLLVVVLIKMVNIMIRWKVLHFIESSTKLTDSVIRFSVNAVLLYFLFSGAHLVFTAIPAVILGLLYVYYKKQTKDKGLKWEQLIEDEERRMNGFYRVANLFTDVPKLRDRTKRRRWLDWLVNIVPYRQDLTFSQLYLRTFARAGDYFGLFVRLTFIGGAALYFLTYGPGQILIALLFIYLTGFQLLPLWNHHENKLWINLYPLSEKVRKKSYTTLLFTILTVQSALFAAIVLLKGDWFFGLLLLAAGIAFSLFFVYFYSQRKLKS</sequence>